<name>A0A0C9UBM6_SPHS4</name>
<dbReference type="AlphaFoldDB" id="A0A0C9UBM6"/>
<sequence>MEYLVHLFNDRGVSSSSDLKDSVAASLSCHIAPGELSASHEQLTNIQPQDYFNMLPIMLHPSPLLPLHHRTDNHGTYGTALLQRMPKLRCFAFKFKNPIKPQATGNRSSLVVLRINLLPSDANINQMRNISTTTLSYGRERTLIPVISNQQCRENHHISAITDVIRTVYYIS</sequence>
<reference evidence="1 2" key="1">
    <citation type="submission" date="2014-06" db="EMBL/GenBank/DDBJ databases">
        <title>Evolutionary Origins and Diversification of the Mycorrhizal Mutualists.</title>
        <authorList>
            <consortium name="DOE Joint Genome Institute"/>
            <consortium name="Mycorrhizal Genomics Consortium"/>
            <person name="Kohler A."/>
            <person name="Kuo A."/>
            <person name="Nagy L.G."/>
            <person name="Floudas D."/>
            <person name="Copeland A."/>
            <person name="Barry K.W."/>
            <person name="Cichocki N."/>
            <person name="Veneault-Fourrey C."/>
            <person name="LaButti K."/>
            <person name="Lindquist E.A."/>
            <person name="Lipzen A."/>
            <person name="Lundell T."/>
            <person name="Morin E."/>
            <person name="Murat C."/>
            <person name="Riley R."/>
            <person name="Ohm R."/>
            <person name="Sun H."/>
            <person name="Tunlid A."/>
            <person name="Henrissat B."/>
            <person name="Grigoriev I.V."/>
            <person name="Hibbett D.S."/>
            <person name="Martin F."/>
        </authorList>
    </citation>
    <scope>NUCLEOTIDE SEQUENCE [LARGE SCALE GENOMIC DNA]</scope>
    <source>
        <strain evidence="1 2">SS14</strain>
    </source>
</reference>
<dbReference type="HOGENOM" id="CLU_1556265_0_0_1"/>
<dbReference type="Proteomes" id="UP000054279">
    <property type="component" value="Unassembled WGS sequence"/>
</dbReference>
<evidence type="ECO:0000313" key="2">
    <source>
        <dbReference type="Proteomes" id="UP000054279"/>
    </source>
</evidence>
<accession>A0A0C9UBM6</accession>
<dbReference type="EMBL" id="KN837143">
    <property type="protein sequence ID" value="KIJ40538.1"/>
    <property type="molecule type" value="Genomic_DNA"/>
</dbReference>
<gene>
    <name evidence="1" type="ORF">M422DRAFT_256513</name>
</gene>
<evidence type="ECO:0000313" key="1">
    <source>
        <dbReference type="EMBL" id="KIJ40538.1"/>
    </source>
</evidence>
<keyword evidence="2" id="KW-1185">Reference proteome</keyword>
<proteinExistence type="predicted"/>
<protein>
    <submittedName>
        <fullName evidence="1">Uncharacterized protein</fullName>
    </submittedName>
</protein>
<organism evidence="1 2">
    <name type="scientific">Sphaerobolus stellatus (strain SS14)</name>
    <dbReference type="NCBI Taxonomy" id="990650"/>
    <lineage>
        <taxon>Eukaryota</taxon>
        <taxon>Fungi</taxon>
        <taxon>Dikarya</taxon>
        <taxon>Basidiomycota</taxon>
        <taxon>Agaricomycotina</taxon>
        <taxon>Agaricomycetes</taxon>
        <taxon>Phallomycetidae</taxon>
        <taxon>Geastrales</taxon>
        <taxon>Sphaerobolaceae</taxon>
        <taxon>Sphaerobolus</taxon>
    </lineage>
</organism>